<protein>
    <submittedName>
        <fullName evidence="1">ABC transporter substrate-binding protein</fullName>
    </submittedName>
</protein>
<organism evidence="1">
    <name type="scientific">Mesotoga infera</name>
    <dbReference type="NCBI Taxonomy" id="1236046"/>
    <lineage>
        <taxon>Bacteria</taxon>
        <taxon>Thermotogati</taxon>
        <taxon>Thermotogota</taxon>
        <taxon>Thermotogae</taxon>
        <taxon>Kosmotogales</taxon>
        <taxon>Kosmotogaceae</taxon>
        <taxon>Mesotoga</taxon>
    </lineage>
</organism>
<dbReference type="InterPro" id="IPR050490">
    <property type="entry name" value="Bact_solute-bd_prot1"/>
</dbReference>
<name>A0A7C1GSJ9_9BACT</name>
<reference evidence="1" key="1">
    <citation type="journal article" date="2020" name="mSystems">
        <title>Genome- and Community-Level Interaction Insights into Carbon Utilization and Element Cycling Functions of Hydrothermarchaeota in Hydrothermal Sediment.</title>
        <authorList>
            <person name="Zhou Z."/>
            <person name="Liu Y."/>
            <person name="Xu W."/>
            <person name="Pan J."/>
            <person name="Luo Z.H."/>
            <person name="Li M."/>
        </authorList>
    </citation>
    <scope>NUCLEOTIDE SEQUENCE [LARGE SCALE GENOMIC DNA]</scope>
    <source>
        <strain evidence="1">SpSt-1179</strain>
    </source>
</reference>
<evidence type="ECO:0000313" key="1">
    <source>
        <dbReference type="EMBL" id="HDP78859.1"/>
    </source>
</evidence>
<proteinExistence type="predicted"/>
<sequence>MSKRGVIVLLLIFVVVATAFAEIELKFYYPVGVSGPLARVIDGMTQEFNDSHPGITVVPVYCGNYDDTMQKVQTAVMSKNPPDIAVVEISELYSLLAMDAILPLDDYITAEGEEFLDQFWPAFFGNAIAKDKIWGFPFQRSTPVFYYNKDLFKKHSKALLDAGLDPNRAPRTWYELIDYARILTERKGNETTVYGLILPGGWNDWIFEAFLRQNDSFLIDQENKKANFDSPEALQALNLWYKLTTELKVSPPLRPWNMTITDFVSGNAAMMYYSTGGMPTVRSMANFDFGVAFLPMHVTYGTPVGGGDFHIFKNIPKANQDAAWEYIKFMTTPEKAAYWSMVSGYVSVNKDSYELPEMIEFLDGFPQMWTAANQLEFSYPKMMAVNYQQIRKIMVTNLDAVQLGNKTPQKALQEMQKEIQAILDRYSF</sequence>
<dbReference type="PANTHER" id="PTHR43649">
    <property type="entry name" value="ARABINOSE-BINDING PROTEIN-RELATED"/>
    <property type="match status" value="1"/>
</dbReference>
<dbReference type="SUPFAM" id="SSF53850">
    <property type="entry name" value="Periplasmic binding protein-like II"/>
    <property type="match status" value="1"/>
</dbReference>
<accession>A0A7C1GSJ9</accession>
<dbReference type="PANTHER" id="PTHR43649:SF30">
    <property type="entry name" value="ABC TRANSPORTER SUBSTRATE-BINDING PROTEIN"/>
    <property type="match status" value="1"/>
</dbReference>
<dbReference type="EMBL" id="DSBT01000366">
    <property type="protein sequence ID" value="HDP78859.1"/>
    <property type="molecule type" value="Genomic_DNA"/>
</dbReference>
<dbReference type="AlphaFoldDB" id="A0A7C1GSJ9"/>
<dbReference type="InterPro" id="IPR006059">
    <property type="entry name" value="SBP"/>
</dbReference>
<comment type="caution">
    <text evidence="1">The sequence shown here is derived from an EMBL/GenBank/DDBJ whole genome shotgun (WGS) entry which is preliminary data.</text>
</comment>
<dbReference type="Proteomes" id="UP000886198">
    <property type="component" value="Unassembled WGS sequence"/>
</dbReference>
<gene>
    <name evidence="1" type="ORF">ENN47_11925</name>
</gene>
<dbReference type="CDD" id="cd14748">
    <property type="entry name" value="PBP2_UgpB"/>
    <property type="match status" value="1"/>
</dbReference>
<dbReference type="Pfam" id="PF13416">
    <property type="entry name" value="SBP_bac_8"/>
    <property type="match status" value="1"/>
</dbReference>
<dbReference type="Gene3D" id="3.40.190.10">
    <property type="entry name" value="Periplasmic binding protein-like II"/>
    <property type="match status" value="2"/>
</dbReference>